<comment type="caution">
    <text evidence="1">The sequence shown here is derived from an EMBL/GenBank/DDBJ whole genome shotgun (WGS) entry which is preliminary data.</text>
</comment>
<protein>
    <submittedName>
        <fullName evidence="1">Uncharacterized protein</fullName>
    </submittedName>
</protein>
<keyword evidence="2" id="KW-1185">Reference proteome</keyword>
<sequence length="168" mass="19187">MATSVKNTLRALLLALFKYEENLKPEECAALADISETLMYVSECDVDSDVDPWVLIEQDIETFMTGNSTLQELYQESITQLENCYEILPWPTLAAVEQAIPSESNEPKNFSHFSDLARTKPSAVQHDRSTQELINSSLKILDTPHPEQSVKKLSRLQKVLNYFKSRYK</sequence>
<dbReference type="RefSeq" id="WP_283752461.1">
    <property type="nucleotide sequence ID" value="NZ_JAQOSP010000031.1"/>
</dbReference>
<evidence type="ECO:0000313" key="2">
    <source>
        <dbReference type="Proteomes" id="UP001235303"/>
    </source>
</evidence>
<proteinExistence type="predicted"/>
<organism evidence="1 2">
    <name type="scientific">Roseofilum acuticapitatum BLCC-M154</name>
    <dbReference type="NCBI Taxonomy" id="3022444"/>
    <lineage>
        <taxon>Bacteria</taxon>
        <taxon>Bacillati</taxon>
        <taxon>Cyanobacteriota</taxon>
        <taxon>Cyanophyceae</taxon>
        <taxon>Desertifilales</taxon>
        <taxon>Desertifilaceae</taxon>
        <taxon>Roseofilum</taxon>
        <taxon>Roseofilum acuticapitatum</taxon>
    </lineage>
</organism>
<dbReference type="Proteomes" id="UP001235303">
    <property type="component" value="Unassembled WGS sequence"/>
</dbReference>
<dbReference type="EMBL" id="JAQOSP010000031">
    <property type="protein sequence ID" value="MDJ1168699.1"/>
    <property type="molecule type" value="Genomic_DNA"/>
</dbReference>
<reference evidence="1 2" key="1">
    <citation type="submission" date="2023-01" db="EMBL/GenBank/DDBJ databases">
        <title>Novel diversity within Roseofilum (Cyanobacteria; Desertifilaceae) from marine benthic mats with descriptions of four novel species.</title>
        <authorList>
            <person name="Wang Y."/>
            <person name="Berthold D.E."/>
            <person name="Hu J."/>
            <person name="Lefler F.W."/>
            <person name="Laughinghouse H.D. IV."/>
        </authorList>
    </citation>
    <scope>NUCLEOTIDE SEQUENCE [LARGE SCALE GENOMIC DNA]</scope>
    <source>
        <strain evidence="1 2">BLCC-M154</strain>
    </source>
</reference>
<evidence type="ECO:0000313" key="1">
    <source>
        <dbReference type="EMBL" id="MDJ1168699.1"/>
    </source>
</evidence>
<name>A0ABT7AP73_9CYAN</name>
<gene>
    <name evidence="1" type="ORF">PMG71_04600</name>
</gene>
<accession>A0ABT7AP73</accession>